<accession>A0A0A9AC61</accession>
<name>A0A0A9AC61_ARUDO</name>
<reference evidence="1" key="1">
    <citation type="submission" date="2014-09" db="EMBL/GenBank/DDBJ databases">
        <authorList>
            <person name="Magalhaes I.L.F."/>
            <person name="Oliveira U."/>
            <person name="Santos F.R."/>
            <person name="Vidigal T.H.D.A."/>
            <person name="Brescovit A.D."/>
            <person name="Santos A.J."/>
        </authorList>
    </citation>
    <scope>NUCLEOTIDE SEQUENCE</scope>
    <source>
        <tissue evidence="1">Shoot tissue taken approximately 20 cm above the soil surface</tissue>
    </source>
</reference>
<protein>
    <submittedName>
        <fullName evidence="1">Uncharacterized protein</fullName>
    </submittedName>
</protein>
<dbReference type="AlphaFoldDB" id="A0A0A9AC61"/>
<dbReference type="EMBL" id="GBRH01250372">
    <property type="protein sequence ID" value="JAD47523.1"/>
    <property type="molecule type" value="Transcribed_RNA"/>
</dbReference>
<reference evidence="1" key="2">
    <citation type="journal article" date="2015" name="Data Brief">
        <title>Shoot transcriptome of the giant reed, Arundo donax.</title>
        <authorList>
            <person name="Barrero R.A."/>
            <person name="Guerrero F.D."/>
            <person name="Moolhuijzen P."/>
            <person name="Goolsby J.A."/>
            <person name="Tidwell J."/>
            <person name="Bellgard S.E."/>
            <person name="Bellgard M.I."/>
        </authorList>
    </citation>
    <scope>NUCLEOTIDE SEQUENCE</scope>
    <source>
        <tissue evidence="1">Shoot tissue taken approximately 20 cm above the soil surface</tissue>
    </source>
</reference>
<proteinExistence type="predicted"/>
<sequence length="21" mass="2432">MSTGGPIPWMLYNFFAETIQQ</sequence>
<organism evidence="1">
    <name type="scientific">Arundo donax</name>
    <name type="common">Giant reed</name>
    <name type="synonym">Donax arundinaceus</name>
    <dbReference type="NCBI Taxonomy" id="35708"/>
    <lineage>
        <taxon>Eukaryota</taxon>
        <taxon>Viridiplantae</taxon>
        <taxon>Streptophyta</taxon>
        <taxon>Embryophyta</taxon>
        <taxon>Tracheophyta</taxon>
        <taxon>Spermatophyta</taxon>
        <taxon>Magnoliopsida</taxon>
        <taxon>Liliopsida</taxon>
        <taxon>Poales</taxon>
        <taxon>Poaceae</taxon>
        <taxon>PACMAD clade</taxon>
        <taxon>Arundinoideae</taxon>
        <taxon>Arundineae</taxon>
        <taxon>Arundo</taxon>
    </lineage>
</organism>
<evidence type="ECO:0000313" key="1">
    <source>
        <dbReference type="EMBL" id="JAD47523.1"/>
    </source>
</evidence>